<sequence length="33" mass="4024">MERAVDGFFAKYGRRRRKLERIWHTADVGERES</sequence>
<dbReference type="EMBL" id="JADBEF010000001">
    <property type="protein sequence ID" value="MBE1559090.1"/>
    <property type="molecule type" value="Genomic_DNA"/>
</dbReference>
<protein>
    <submittedName>
        <fullName evidence="1">Uncharacterized protein</fullName>
    </submittedName>
</protein>
<keyword evidence="2" id="KW-1185">Reference proteome</keyword>
<gene>
    <name evidence="1" type="ORF">H4W81_001869</name>
</gene>
<accession>A0ABR9KB00</accession>
<dbReference type="Proteomes" id="UP000661607">
    <property type="component" value="Unassembled WGS sequence"/>
</dbReference>
<proteinExistence type="predicted"/>
<name>A0ABR9KB00_9ACTN</name>
<reference evidence="1 2" key="1">
    <citation type="submission" date="2020-10" db="EMBL/GenBank/DDBJ databases">
        <title>Sequencing the genomes of 1000 actinobacteria strains.</title>
        <authorList>
            <person name="Klenk H.-P."/>
        </authorList>
    </citation>
    <scope>NUCLEOTIDE SEQUENCE [LARGE SCALE GENOMIC DNA]</scope>
    <source>
        <strain evidence="1 2">DSM 43748</strain>
    </source>
</reference>
<organism evidence="1 2">
    <name type="scientific">Nonomuraea africana</name>
    <dbReference type="NCBI Taxonomy" id="46171"/>
    <lineage>
        <taxon>Bacteria</taxon>
        <taxon>Bacillati</taxon>
        <taxon>Actinomycetota</taxon>
        <taxon>Actinomycetes</taxon>
        <taxon>Streptosporangiales</taxon>
        <taxon>Streptosporangiaceae</taxon>
        <taxon>Nonomuraea</taxon>
    </lineage>
</organism>
<evidence type="ECO:0000313" key="2">
    <source>
        <dbReference type="Proteomes" id="UP000661607"/>
    </source>
</evidence>
<evidence type="ECO:0000313" key="1">
    <source>
        <dbReference type="EMBL" id="MBE1559090.1"/>
    </source>
</evidence>
<comment type="caution">
    <text evidence="1">The sequence shown here is derived from an EMBL/GenBank/DDBJ whole genome shotgun (WGS) entry which is preliminary data.</text>
</comment>